<accession>A0AAJ0IC64</accession>
<feature type="signal peptide" evidence="1">
    <location>
        <begin position="1"/>
        <end position="33"/>
    </location>
</feature>
<organism evidence="2 3">
    <name type="scientific">Neurospora hispaniola</name>
    <dbReference type="NCBI Taxonomy" id="588809"/>
    <lineage>
        <taxon>Eukaryota</taxon>
        <taxon>Fungi</taxon>
        <taxon>Dikarya</taxon>
        <taxon>Ascomycota</taxon>
        <taxon>Pezizomycotina</taxon>
        <taxon>Sordariomycetes</taxon>
        <taxon>Sordariomycetidae</taxon>
        <taxon>Sordariales</taxon>
        <taxon>Sordariaceae</taxon>
        <taxon>Neurospora</taxon>
    </lineage>
</organism>
<feature type="chain" id="PRO_5042581540" description="Secreted protein" evidence="1">
    <location>
        <begin position="34"/>
        <end position="131"/>
    </location>
</feature>
<proteinExistence type="predicted"/>
<comment type="caution">
    <text evidence="2">The sequence shown here is derived from an EMBL/GenBank/DDBJ whole genome shotgun (WGS) entry which is preliminary data.</text>
</comment>
<dbReference type="GeneID" id="87879284"/>
<evidence type="ECO:0008006" key="4">
    <source>
        <dbReference type="Google" id="ProtNLM"/>
    </source>
</evidence>
<protein>
    <recommendedName>
        <fullName evidence="4">Secreted protein</fullName>
    </recommendedName>
</protein>
<dbReference type="RefSeq" id="XP_062695202.1">
    <property type="nucleotide sequence ID" value="XM_062841662.1"/>
</dbReference>
<dbReference type="EMBL" id="JAULSX010000002">
    <property type="protein sequence ID" value="KAK3496938.1"/>
    <property type="molecule type" value="Genomic_DNA"/>
</dbReference>
<name>A0AAJ0IC64_9PEZI</name>
<keyword evidence="1" id="KW-0732">Signal</keyword>
<dbReference type="Proteomes" id="UP001285908">
    <property type="component" value="Unassembled WGS sequence"/>
</dbReference>
<evidence type="ECO:0000313" key="3">
    <source>
        <dbReference type="Proteomes" id="UP001285908"/>
    </source>
</evidence>
<gene>
    <name evidence="2" type="ORF">B0T23DRAFT_69799</name>
</gene>
<evidence type="ECO:0000313" key="2">
    <source>
        <dbReference type="EMBL" id="KAK3496938.1"/>
    </source>
</evidence>
<sequence>MMMMLNTWGTGSVSSFLLAQLALMFRFIQPAMAGAKASLTEIDEPAVVGLGNERCLLLTLRTWKRFHLTSLNLSRYDDKVAVYWRPPHPVSREISHKRYPCTKGTVPGCIHFSAAASRIGKFFSKNRYGRV</sequence>
<reference evidence="2 3" key="1">
    <citation type="journal article" date="2023" name="Mol. Phylogenet. Evol.">
        <title>Genome-scale phylogeny and comparative genomics of the fungal order Sordariales.</title>
        <authorList>
            <person name="Hensen N."/>
            <person name="Bonometti L."/>
            <person name="Westerberg I."/>
            <person name="Brannstrom I.O."/>
            <person name="Guillou S."/>
            <person name="Cros-Aarteil S."/>
            <person name="Calhoun S."/>
            <person name="Haridas S."/>
            <person name="Kuo A."/>
            <person name="Mondo S."/>
            <person name="Pangilinan J."/>
            <person name="Riley R."/>
            <person name="LaButti K."/>
            <person name="Andreopoulos B."/>
            <person name="Lipzen A."/>
            <person name="Chen C."/>
            <person name="Yan M."/>
            <person name="Daum C."/>
            <person name="Ng V."/>
            <person name="Clum A."/>
            <person name="Steindorff A."/>
            <person name="Ohm R.A."/>
            <person name="Martin F."/>
            <person name="Silar P."/>
            <person name="Natvig D.O."/>
            <person name="Lalanne C."/>
            <person name="Gautier V."/>
            <person name="Ament-Velasquez S.L."/>
            <person name="Kruys A."/>
            <person name="Hutchinson M.I."/>
            <person name="Powell A.J."/>
            <person name="Barry K."/>
            <person name="Miller A.N."/>
            <person name="Grigoriev I.V."/>
            <person name="Debuchy R."/>
            <person name="Gladieux P."/>
            <person name="Hiltunen Thoren M."/>
            <person name="Johannesson H."/>
        </authorList>
    </citation>
    <scope>NUCLEOTIDE SEQUENCE [LARGE SCALE GENOMIC DNA]</scope>
    <source>
        <strain evidence="2 3">FGSC 10403</strain>
    </source>
</reference>
<dbReference type="AlphaFoldDB" id="A0AAJ0IC64"/>
<keyword evidence="3" id="KW-1185">Reference proteome</keyword>
<evidence type="ECO:0000256" key="1">
    <source>
        <dbReference type="SAM" id="SignalP"/>
    </source>
</evidence>